<accession>N1U6T2</accession>
<evidence type="ECO:0000313" key="2">
    <source>
        <dbReference type="Proteomes" id="UP000012249"/>
    </source>
</evidence>
<comment type="caution">
    <text evidence="1">The sequence shown here is derived from an EMBL/GenBank/DDBJ whole genome shotgun (WGS) entry which is preliminary data.</text>
</comment>
<dbReference type="AlphaFoldDB" id="N1U6T2"/>
<sequence length="109" mass="12737">MEKVLNELNVLEPWFQIVKPMHEKAGIPLLDMSKDSYYACNTYADSGHMSLDCYRPFIRFILLHYYLDKNKFPGTSLFKPDSSRKSRVNSLYFVEDPTVFELVSLCICL</sequence>
<dbReference type="InterPro" id="IPR011468">
    <property type="entry name" value="DUF1574"/>
</dbReference>
<protein>
    <submittedName>
        <fullName evidence="1">PF07611 domain protein</fullName>
    </submittedName>
</protein>
<name>N1U6T2_9LEPT</name>
<reference evidence="1 2" key="1">
    <citation type="submission" date="2013-02" db="EMBL/GenBank/DDBJ databases">
        <authorList>
            <person name="Harkins D.M."/>
            <person name="Durkin A.S."/>
            <person name="Brinkac L.M."/>
            <person name="Haft D.H."/>
            <person name="Selengut J.D."/>
            <person name="Sanka R."/>
            <person name="DePew J."/>
            <person name="Purushe J."/>
            <person name="Haake D.A."/>
            <person name="Matsunaga J."/>
            <person name="Vinetz J.M."/>
            <person name="Sutton G.G."/>
            <person name="Nierman W.C."/>
            <person name="Fouts D.E."/>
        </authorList>
    </citation>
    <scope>NUCLEOTIDE SEQUENCE [LARGE SCALE GENOMIC DNA]</scope>
    <source>
        <strain evidence="1 2">Ecochallenge</strain>
    </source>
</reference>
<dbReference type="EMBL" id="AHMI02000227">
    <property type="protein sequence ID" value="EMY13619.1"/>
    <property type="molecule type" value="Genomic_DNA"/>
</dbReference>
<gene>
    <name evidence="1" type="ORF">LEP1GSC043_4754</name>
</gene>
<dbReference type="Proteomes" id="UP000012249">
    <property type="component" value="Unassembled WGS sequence"/>
</dbReference>
<proteinExistence type="predicted"/>
<evidence type="ECO:0000313" key="1">
    <source>
        <dbReference type="EMBL" id="EMY13619.1"/>
    </source>
</evidence>
<organism evidence="1 2">
    <name type="scientific">Leptospira weilii str. Ecochallenge</name>
    <dbReference type="NCBI Taxonomy" id="1049986"/>
    <lineage>
        <taxon>Bacteria</taxon>
        <taxon>Pseudomonadati</taxon>
        <taxon>Spirochaetota</taxon>
        <taxon>Spirochaetia</taxon>
        <taxon>Leptospirales</taxon>
        <taxon>Leptospiraceae</taxon>
        <taxon>Leptospira</taxon>
    </lineage>
</organism>
<dbReference type="Pfam" id="PF07611">
    <property type="entry name" value="DUF1574"/>
    <property type="match status" value="1"/>
</dbReference>